<reference evidence="5" key="2">
    <citation type="journal article" date="2021" name="PeerJ">
        <title>Extensive microbial diversity within the chicken gut microbiome revealed by metagenomics and culture.</title>
        <authorList>
            <person name="Gilroy R."/>
            <person name="Ravi A."/>
            <person name="Getino M."/>
            <person name="Pursley I."/>
            <person name="Horton D.L."/>
            <person name="Alikhan N.F."/>
            <person name="Baker D."/>
            <person name="Gharbi K."/>
            <person name="Hall N."/>
            <person name="Watson M."/>
            <person name="Adriaenssens E.M."/>
            <person name="Foster-Nyarko E."/>
            <person name="Jarju S."/>
            <person name="Secka A."/>
            <person name="Antonio M."/>
            <person name="Oren A."/>
            <person name="Chaudhuri R.R."/>
            <person name="La Ragione R."/>
            <person name="Hildebrand F."/>
            <person name="Pallen M.J."/>
        </authorList>
    </citation>
    <scope>NUCLEOTIDE SEQUENCE</scope>
    <source>
        <strain evidence="5">6276</strain>
    </source>
</reference>
<dbReference type="AlphaFoldDB" id="A0A9D1EYN0"/>
<proteinExistence type="predicted"/>
<gene>
    <name evidence="5" type="ORF">IAC10_04185</name>
</gene>
<feature type="domain" description="DZANK-type" evidence="3">
    <location>
        <begin position="28"/>
        <end position="71"/>
    </location>
</feature>
<dbReference type="PANTHER" id="PTHR16305">
    <property type="entry name" value="TESTICULAR SOLUBLE ADENYLYL CYCLASE"/>
    <property type="match status" value="1"/>
</dbReference>
<dbReference type="InterPro" id="IPR011990">
    <property type="entry name" value="TPR-like_helical_dom_sf"/>
</dbReference>
<dbReference type="Gene3D" id="3.40.50.300">
    <property type="entry name" value="P-loop containing nucleotide triphosphate hydrolases"/>
    <property type="match status" value="1"/>
</dbReference>
<dbReference type="SUPFAM" id="SSF52540">
    <property type="entry name" value="P-loop containing nucleoside triphosphate hydrolases"/>
    <property type="match status" value="1"/>
</dbReference>
<evidence type="ECO:0000259" key="3">
    <source>
        <dbReference type="Pfam" id="PF12773"/>
    </source>
</evidence>
<evidence type="ECO:0000256" key="2">
    <source>
        <dbReference type="ARBA" id="ARBA00022840"/>
    </source>
</evidence>
<name>A0A9D1EYN0_9BACT</name>
<accession>A0A9D1EYN0</accession>
<dbReference type="InterPro" id="IPR027417">
    <property type="entry name" value="P-loop_NTPase"/>
</dbReference>
<dbReference type="SUPFAM" id="SSF48452">
    <property type="entry name" value="TPR-like"/>
    <property type="match status" value="1"/>
</dbReference>
<evidence type="ECO:0000313" key="5">
    <source>
        <dbReference type="EMBL" id="HIS35812.1"/>
    </source>
</evidence>
<dbReference type="PANTHER" id="PTHR16305:SF28">
    <property type="entry name" value="GUANYLATE CYCLASE DOMAIN-CONTAINING PROTEIN"/>
    <property type="match status" value="1"/>
</dbReference>
<evidence type="ECO:0000256" key="1">
    <source>
        <dbReference type="ARBA" id="ARBA00022741"/>
    </source>
</evidence>
<reference evidence="5" key="1">
    <citation type="submission" date="2020-10" db="EMBL/GenBank/DDBJ databases">
        <authorList>
            <person name="Gilroy R."/>
        </authorList>
    </citation>
    <scope>NUCLEOTIDE SEQUENCE</scope>
    <source>
        <strain evidence="5">6276</strain>
    </source>
</reference>
<comment type="caution">
    <text evidence="5">The sequence shown here is derived from an EMBL/GenBank/DDBJ whole genome shotgun (WGS) entry which is preliminary data.</text>
</comment>
<protein>
    <submittedName>
        <fullName evidence="5">AAA family ATPase</fullName>
    </submittedName>
</protein>
<dbReference type="EMBL" id="DVIU01000086">
    <property type="protein sequence ID" value="HIS35812.1"/>
    <property type="molecule type" value="Genomic_DNA"/>
</dbReference>
<dbReference type="Pfam" id="PF13191">
    <property type="entry name" value="AAA_16"/>
    <property type="match status" value="1"/>
</dbReference>
<feature type="domain" description="Orc1-like AAA ATPase" evidence="4">
    <location>
        <begin position="108"/>
        <end position="272"/>
    </location>
</feature>
<evidence type="ECO:0000313" key="6">
    <source>
        <dbReference type="Proteomes" id="UP000823928"/>
    </source>
</evidence>
<evidence type="ECO:0000259" key="4">
    <source>
        <dbReference type="Pfam" id="PF13191"/>
    </source>
</evidence>
<keyword evidence="1" id="KW-0547">Nucleotide-binding</keyword>
<organism evidence="5 6">
    <name type="scientific">Candidatus Scatousia excrementigallinarum</name>
    <dbReference type="NCBI Taxonomy" id="2840935"/>
    <lineage>
        <taxon>Bacteria</taxon>
        <taxon>Candidatus Scatousia</taxon>
    </lineage>
</organism>
<dbReference type="GO" id="GO:0005737">
    <property type="term" value="C:cytoplasm"/>
    <property type="evidence" value="ECO:0007669"/>
    <property type="project" value="TreeGrafter"/>
</dbReference>
<dbReference type="GO" id="GO:0004016">
    <property type="term" value="F:adenylate cyclase activity"/>
    <property type="evidence" value="ECO:0007669"/>
    <property type="project" value="TreeGrafter"/>
</dbReference>
<dbReference type="InterPro" id="IPR025874">
    <property type="entry name" value="DZR"/>
</dbReference>
<dbReference type="GO" id="GO:0005524">
    <property type="term" value="F:ATP binding"/>
    <property type="evidence" value="ECO:0007669"/>
    <property type="project" value="UniProtKB-KW"/>
</dbReference>
<keyword evidence="2" id="KW-0067">ATP-binding</keyword>
<dbReference type="Pfam" id="PF12773">
    <property type="entry name" value="DZR"/>
    <property type="match status" value="1"/>
</dbReference>
<sequence length="991" mass="113358">MKCPICKKTIPDNTLKCPYCKTRTGLICKNCHTVNSIFDIVCRKCGEEILKLCPECNSVNQLNAKKCRKCGYPFAEPVKVKEVIPEDFNSFEYPAKFMSQEAAKNTLVKGIMNHSKKILSLSGDRGIGKSVVLSHVMNALKEKHYVWFYGKCTPITQLTPGGLIQDMMLNLFNLPNFCLNSLKFKKDATKFFQNEFPYLNHAEVYDFLNFLYPSQMGTFEELHVNKTKTFDLLNKVFDKIISYSKFVIVVDNFENIDGFSYEFLSEFIKKENIWNELNLLLLYNEPKPAKGYFNLARNDMEDIYLDISIAALSPAQMIEFVKQKEETVQGFPYMNDTEKRNIFMASHGNPAFLEQALSLRLDCQVSDFTFKLPETYSDLIYERLRVLNETNKTAYVFLIASAILGDKINLNLMKQIFGFNDSRFSDVIGYLEQANYISPLSDIFYQFKDLLLWETIIKTAKNNEGFIDLNTKVCNALGNFTLNSNAIFGIIAQNLKHPKLALDIWTRNTRLASYIGDTNLYAISQKQCLALINELDESATLKTRYNISERLGKLLADFNPKEAMDYLPDAIANAQAIGDTPREIELLGYMAYCCERVGNYFGNVECVDVVLSKIDQDMDLETALVKCSKLNALLYIGNCGQIINMIDNEIMPVFDAYLGKTYTKQNIPFDFVYESWLKTYLILANALILQGNDRSFEILAILFDIIERNNISDNLFICKCKLGLAFANTMKGDFTSSEKLLEEILKNYREKAMDNEAILRWNLINITNNFLRKRYNGLQEDLFQVVTFANNAGDNFTKNMLKSLLGKIFKDNNQTKHAMEIYNDQIAYFSKEKMALGALLTWYLIAEAALVTEGPYAAQEIASQALEVSQNPKIDNYFFTILLKTTVIKAAMATSDYETAKMNLDSALMLARKFNLNDLVSRLLLLYGKYFQEIGLISSPNQQEYLNGAAKMYFKASEYVRQTRNNYVHIEIQKAKNVLKSFCQLNSIKLG</sequence>
<dbReference type="InterPro" id="IPR041664">
    <property type="entry name" value="AAA_16"/>
</dbReference>
<dbReference type="Proteomes" id="UP000823928">
    <property type="component" value="Unassembled WGS sequence"/>
</dbReference>